<name>A0A402D1M5_9BACT</name>
<dbReference type="SUPFAM" id="SSF55073">
    <property type="entry name" value="Nucleotide cyclase"/>
    <property type="match status" value="1"/>
</dbReference>
<dbReference type="GO" id="GO:0043709">
    <property type="term" value="P:cell adhesion involved in single-species biofilm formation"/>
    <property type="evidence" value="ECO:0007669"/>
    <property type="project" value="TreeGrafter"/>
</dbReference>
<dbReference type="Gene3D" id="3.30.450.40">
    <property type="match status" value="1"/>
</dbReference>
<accession>A0A402D1M5</accession>
<dbReference type="SMART" id="SM00065">
    <property type="entry name" value="GAF"/>
    <property type="match status" value="1"/>
</dbReference>
<dbReference type="InterPro" id="IPR029016">
    <property type="entry name" value="GAF-like_dom_sf"/>
</dbReference>
<dbReference type="PROSITE" id="PS50887">
    <property type="entry name" value="GGDEF"/>
    <property type="match status" value="1"/>
</dbReference>
<dbReference type="InterPro" id="IPR043128">
    <property type="entry name" value="Rev_trsase/Diguanyl_cyclase"/>
</dbReference>
<dbReference type="AlphaFoldDB" id="A0A402D1M5"/>
<dbReference type="CDD" id="cd01949">
    <property type="entry name" value="GGDEF"/>
    <property type="match status" value="1"/>
</dbReference>
<protein>
    <submittedName>
        <fullName evidence="1">GGDEF domain-containing protein</fullName>
    </submittedName>
</protein>
<proteinExistence type="predicted"/>
<dbReference type="Pfam" id="PF00990">
    <property type="entry name" value="GGDEF"/>
    <property type="match status" value="1"/>
</dbReference>
<sequence length="466" mass="51390">MRINKLWTSLASIALVSVTGGVRSPLVFLLFLPILIVTMRSRARFGFFVGLLIAALYLTAAYFQLPRGFGPMSAGIALSFPAVAAFVALLHRKFEDRYLSLSSRTREMKTLLDMSQMMDSAFDLDMTLNLILLNVQEITRCQVCAVYLKGDGGDILELRAASSPSDRLPLISSIRLADARADQWALDDNAAPGATAPAFYAPQASRVSDEPAPPLYTLDQRVRSFACVPLTCIEGLLGMLYVGYDLPQGLDEEGLRRLEQLVARASFPLQRALLQQGFQFLAFRDAKTGLDNYRQFEQNLVSEMNRAERYNHRLSVILLDIDHFKNFNDTYGHPAGDALLAQLAVVLQNCLRGADRPARYGGEEFVVLCPETGKEEARLIAERIRKSVSETRFTLVQDHETKGGAAPDAQPTVHVTVSLGFATFPQDARSSIDIVKRADLALYAAKNAGRNTVRGHEDISSRIAVG</sequence>
<dbReference type="SMART" id="SM00267">
    <property type="entry name" value="GGDEF"/>
    <property type="match status" value="1"/>
</dbReference>
<dbReference type="InterPro" id="IPR050469">
    <property type="entry name" value="Diguanylate_Cyclase"/>
</dbReference>
<dbReference type="KEGG" id="ccot:CCAX7_006740"/>
<dbReference type="PANTHER" id="PTHR45138:SF9">
    <property type="entry name" value="DIGUANYLATE CYCLASE DGCM-RELATED"/>
    <property type="match status" value="1"/>
</dbReference>
<organism evidence="1 2">
    <name type="scientific">Capsulimonas corticalis</name>
    <dbReference type="NCBI Taxonomy" id="2219043"/>
    <lineage>
        <taxon>Bacteria</taxon>
        <taxon>Bacillati</taxon>
        <taxon>Armatimonadota</taxon>
        <taxon>Armatimonadia</taxon>
        <taxon>Capsulimonadales</taxon>
        <taxon>Capsulimonadaceae</taxon>
        <taxon>Capsulimonas</taxon>
    </lineage>
</organism>
<dbReference type="Pfam" id="PF01590">
    <property type="entry name" value="GAF"/>
    <property type="match status" value="1"/>
</dbReference>
<dbReference type="SUPFAM" id="SSF55781">
    <property type="entry name" value="GAF domain-like"/>
    <property type="match status" value="1"/>
</dbReference>
<gene>
    <name evidence="1" type="ORF">CCAX7_006740</name>
</gene>
<dbReference type="InterPro" id="IPR029787">
    <property type="entry name" value="Nucleotide_cyclase"/>
</dbReference>
<evidence type="ECO:0000313" key="1">
    <source>
        <dbReference type="EMBL" id="BDI28623.1"/>
    </source>
</evidence>
<reference evidence="1 2" key="1">
    <citation type="journal article" date="2019" name="Int. J. Syst. Evol. Microbiol.">
        <title>Capsulimonas corticalis gen. nov., sp. nov., an aerobic capsulated bacterium, of a novel bacterial order, Capsulimonadales ord. nov., of the class Armatimonadia of the phylum Armatimonadetes.</title>
        <authorList>
            <person name="Li J."/>
            <person name="Kudo C."/>
            <person name="Tonouchi A."/>
        </authorList>
    </citation>
    <scope>NUCLEOTIDE SEQUENCE [LARGE SCALE GENOMIC DNA]</scope>
    <source>
        <strain evidence="1 2">AX-7</strain>
    </source>
</reference>
<keyword evidence="2" id="KW-1185">Reference proteome</keyword>
<dbReference type="GO" id="GO:1902201">
    <property type="term" value="P:negative regulation of bacterial-type flagellum-dependent cell motility"/>
    <property type="evidence" value="ECO:0007669"/>
    <property type="project" value="TreeGrafter"/>
</dbReference>
<dbReference type="PANTHER" id="PTHR45138">
    <property type="entry name" value="REGULATORY COMPONENTS OF SENSORY TRANSDUCTION SYSTEM"/>
    <property type="match status" value="1"/>
</dbReference>
<dbReference type="Proteomes" id="UP000287394">
    <property type="component" value="Chromosome"/>
</dbReference>
<dbReference type="InterPro" id="IPR000160">
    <property type="entry name" value="GGDEF_dom"/>
</dbReference>
<dbReference type="Gene3D" id="3.30.70.270">
    <property type="match status" value="1"/>
</dbReference>
<dbReference type="FunFam" id="3.30.70.270:FF:000001">
    <property type="entry name" value="Diguanylate cyclase domain protein"/>
    <property type="match status" value="1"/>
</dbReference>
<dbReference type="RefSeq" id="WP_165864454.1">
    <property type="nucleotide sequence ID" value="NZ_AP025739.1"/>
</dbReference>
<dbReference type="GO" id="GO:0005886">
    <property type="term" value="C:plasma membrane"/>
    <property type="evidence" value="ECO:0007669"/>
    <property type="project" value="TreeGrafter"/>
</dbReference>
<dbReference type="GO" id="GO:0052621">
    <property type="term" value="F:diguanylate cyclase activity"/>
    <property type="evidence" value="ECO:0007669"/>
    <property type="project" value="TreeGrafter"/>
</dbReference>
<dbReference type="NCBIfam" id="TIGR00254">
    <property type="entry name" value="GGDEF"/>
    <property type="match status" value="1"/>
</dbReference>
<evidence type="ECO:0000313" key="2">
    <source>
        <dbReference type="Proteomes" id="UP000287394"/>
    </source>
</evidence>
<dbReference type="InterPro" id="IPR003018">
    <property type="entry name" value="GAF"/>
</dbReference>
<dbReference type="EMBL" id="AP025739">
    <property type="protein sequence ID" value="BDI28623.1"/>
    <property type="molecule type" value="Genomic_DNA"/>
</dbReference>